<evidence type="ECO:0000256" key="3">
    <source>
        <dbReference type="ARBA" id="ARBA00023274"/>
    </source>
</evidence>
<sequence length="216" mass="23840">MVSMNRDRRRAAKEAAAAPVKAAVEKPIGGEKNGGKRLVQPKAAYYPADDVKKPLPSRKHIHKPTKLRSSITPGTILILLAGNHRGKRVVFLKQLDTGLMLVTGPYSVNGVPLRKVDQAYVIATSTKIDVSGVDVSKFDGKYFKKDKSKKSKKTEEDFMAVESTEKKSEIPEGKVADQKAVDTAIITELKKEEMLIAYLGARFSLTKGQYPHKMVF</sequence>
<name>A0AAV8UR52_9RHOD</name>
<comment type="caution">
    <text evidence="4">The sequence shown here is derived from an EMBL/GenBank/DDBJ whole genome shotgun (WGS) entry which is preliminary data.</text>
</comment>
<protein>
    <recommendedName>
        <fullName evidence="6">60S ribosomal protein L6</fullName>
    </recommendedName>
</protein>
<dbReference type="Gene3D" id="2.30.30.30">
    <property type="match status" value="1"/>
</dbReference>
<dbReference type="FunFam" id="2.30.30.30:FF:000014">
    <property type="entry name" value="60S ribosomal protein L6"/>
    <property type="match status" value="1"/>
</dbReference>
<dbReference type="GO" id="GO:0000027">
    <property type="term" value="P:ribosomal large subunit assembly"/>
    <property type="evidence" value="ECO:0007669"/>
    <property type="project" value="TreeGrafter"/>
</dbReference>
<evidence type="ECO:0000313" key="4">
    <source>
        <dbReference type="EMBL" id="KAJ8904983.1"/>
    </source>
</evidence>
<dbReference type="GO" id="GO:0003735">
    <property type="term" value="F:structural constituent of ribosome"/>
    <property type="evidence" value="ECO:0007669"/>
    <property type="project" value="InterPro"/>
</dbReference>
<comment type="similarity">
    <text evidence="1">Belongs to the eukaryotic ribosomal protein eL6 family.</text>
</comment>
<dbReference type="Proteomes" id="UP001157974">
    <property type="component" value="Unassembled WGS sequence"/>
</dbReference>
<dbReference type="InterPro" id="IPR008991">
    <property type="entry name" value="Translation_prot_SH3-like_sf"/>
</dbReference>
<dbReference type="PANTHER" id="PTHR10715:SF0">
    <property type="entry name" value="LARGE RIBOSOMAL SUBUNIT PROTEIN EL6"/>
    <property type="match status" value="1"/>
</dbReference>
<dbReference type="EMBL" id="JAMWBK010000005">
    <property type="protein sequence ID" value="KAJ8904983.1"/>
    <property type="molecule type" value="Genomic_DNA"/>
</dbReference>
<accession>A0AAV8UR52</accession>
<dbReference type="InterPro" id="IPR041997">
    <property type="entry name" value="Ribosomal_eL6_KOW"/>
</dbReference>
<dbReference type="SUPFAM" id="SSF50104">
    <property type="entry name" value="Translation proteins SH3-like domain"/>
    <property type="match status" value="1"/>
</dbReference>
<keyword evidence="2" id="KW-0689">Ribosomal protein</keyword>
<proteinExistence type="inferred from homology"/>
<reference evidence="4 5" key="1">
    <citation type="journal article" date="2023" name="Nat. Commun.">
        <title>Origin of minicircular mitochondrial genomes in red algae.</title>
        <authorList>
            <person name="Lee Y."/>
            <person name="Cho C.H."/>
            <person name="Lee Y.M."/>
            <person name="Park S.I."/>
            <person name="Yang J.H."/>
            <person name="West J.A."/>
            <person name="Bhattacharya D."/>
            <person name="Yoon H.S."/>
        </authorList>
    </citation>
    <scope>NUCLEOTIDE SEQUENCE [LARGE SCALE GENOMIC DNA]</scope>
    <source>
        <strain evidence="4 5">CCMP1338</strain>
        <tissue evidence="4">Whole cell</tissue>
    </source>
</reference>
<dbReference type="GO" id="GO:0022625">
    <property type="term" value="C:cytosolic large ribosomal subunit"/>
    <property type="evidence" value="ECO:0007669"/>
    <property type="project" value="TreeGrafter"/>
</dbReference>
<keyword evidence="3" id="KW-0687">Ribonucleoprotein</keyword>
<dbReference type="GO" id="GO:0002181">
    <property type="term" value="P:cytoplasmic translation"/>
    <property type="evidence" value="ECO:0007669"/>
    <property type="project" value="TreeGrafter"/>
</dbReference>
<evidence type="ECO:0008006" key="6">
    <source>
        <dbReference type="Google" id="ProtNLM"/>
    </source>
</evidence>
<dbReference type="InterPro" id="IPR014722">
    <property type="entry name" value="Rib_uL2_dom2"/>
</dbReference>
<organism evidence="4 5">
    <name type="scientific">Rhodosorus marinus</name>
    <dbReference type="NCBI Taxonomy" id="101924"/>
    <lineage>
        <taxon>Eukaryota</taxon>
        <taxon>Rhodophyta</taxon>
        <taxon>Stylonematophyceae</taxon>
        <taxon>Stylonematales</taxon>
        <taxon>Stylonemataceae</taxon>
        <taxon>Rhodosorus</taxon>
    </lineage>
</organism>
<evidence type="ECO:0000256" key="1">
    <source>
        <dbReference type="ARBA" id="ARBA00010592"/>
    </source>
</evidence>
<evidence type="ECO:0000313" key="5">
    <source>
        <dbReference type="Proteomes" id="UP001157974"/>
    </source>
</evidence>
<dbReference type="AlphaFoldDB" id="A0AAV8UR52"/>
<dbReference type="InterPro" id="IPR000915">
    <property type="entry name" value="60S_ribosomal_eL6"/>
</dbReference>
<dbReference type="GO" id="GO:0003723">
    <property type="term" value="F:RNA binding"/>
    <property type="evidence" value="ECO:0007669"/>
    <property type="project" value="TreeGrafter"/>
</dbReference>
<keyword evidence="5" id="KW-1185">Reference proteome</keyword>
<dbReference type="CDD" id="cd13156">
    <property type="entry name" value="KOW_RPL6"/>
    <property type="match status" value="1"/>
</dbReference>
<evidence type="ECO:0000256" key="2">
    <source>
        <dbReference type="ARBA" id="ARBA00022980"/>
    </source>
</evidence>
<gene>
    <name evidence="4" type="ORF">NDN08_001495</name>
</gene>
<dbReference type="PANTHER" id="PTHR10715">
    <property type="entry name" value="60S RIBOSOMAL PROTEIN L6"/>
    <property type="match status" value="1"/>
</dbReference>
<dbReference type="Pfam" id="PF01159">
    <property type="entry name" value="Ribosomal_L6e"/>
    <property type="match status" value="1"/>
</dbReference>